<dbReference type="HOGENOM" id="CLU_596089_0_0_1"/>
<feature type="region of interest" description="Disordered" evidence="1">
    <location>
        <begin position="1"/>
        <end position="34"/>
    </location>
</feature>
<evidence type="ECO:0000313" key="2">
    <source>
        <dbReference type="EMBL" id="CCO36334.1"/>
    </source>
</evidence>
<proteinExistence type="predicted"/>
<name>M5CAI5_THACB</name>
<comment type="caution">
    <text evidence="2">The sequence shown here is derived from an EMBL/GenBank/DDBJ whole genome shotgun (WGS) entry which is preliminary data.</text>
</comment>
<dbReference type="EMBL" id="CAOJ01015830">
    <property type="protein sequence ID" value="CCO36334.1"/>
    <property type="molecule type" value="Genomic_DNA"/>
</dbReference>
<reference evidence="2 3" key="1">
    <citation type="journal article" date="2013" name="J. Biotechnol.">
        <title>Establishment and interpretation of the genome sequence of the phytopathogenic fungus Rhizoctonia solani AG1-IB isolate 7/3/14.</title>
        <authorList>
            <person name="Wibberg D.W."/>
            <person name="Jelonek L.J."/>
            <person name="Rupp O.R."/>
            <person name="Hennig M.H."/>
            <person name="Eikmeyer F.E."/>
            <person name="Goesmann A.G."/>
            <person name="Hartmann A.H."/>
            <person name="Borriss R.B."/>
            <person name="Grosch R.G."/>
            <person name="Puehler A.P."/>
            <person name="Schlueter A.S."/>
        </authorList>
    </citation>
    <scope>NUCLEOTIDE SEQUENCE [LARGE SCALE GENOMIC DNA]</scope>
    <source>
        <strain evidence="3">AG1-IB / isolate 7/3/14</strain>
    </source>
</reference>
<protein>
    <submittedName>
        <fullName evidence="2">Uncharacterized protein</fullName>
    </submittedName>
</protein>
<organism evidence="2 3">
    <name type="scientific">Thanatephorus cucumeris (strain AG1-IB / isolate 7/3/14)</name>
    <name type="common">Lettuce bottom rot fungus</name>
    <name type="synonym">Rhizoctonia solani</name>
    <dbReference type="NCBI Taxonomy" id="1108050"/>
    <lineage>
        <taxon>Eukaryota</taxon>
        <taxon>Fungi</taxon>
        <taxon>Dikarya</taxon>
        <taxon>Basidiomycota</taxon>
        <taxon>Agaricomycotina</taxon>
        <taxon>Agaricomycetes</taxon>
        <taxon>Cantharellales</taxon>
        <taxon>Ceratobasidiaceae</taxon>
        <taxon>Rhizoctonia</taxon>
        <taxon>Rhizoctonia solani AG-1</taxon>
    </lineage>
</organism>
<evidence type="ECO:0000256" key="1">
    <source>
        <dbReference type="SAM" id="MobiDB-lite"/>
    </source>
</evidence>
<gene>
    <name evidence="2" type="ORF">BN14_10468</name>
</gene>
<dbReference type="Proteomes" id="UP000012065">
    <property type="component" value="Unassembled WGS sequence"/>
</dbReference>
<dbReference type="AlphaFoldDB" id="M5CAI5"/>
<feature type="compositionally biased region" description="Polar residues" evidence="1">
    <location>
        <begin position="1"/>
        <end position="18"/>
    </location>
</feature>
<evidence type="ECO:0000313" key="3">
    <source>
        <dbReference type="Proteomes" id="UP000012065"/>
    </source>
</evidence>
<sequence>MLSKQKSSNASTKGTIRNSAKLDGNHSESDASSVPEIDSFNLTKSQKEYLMILFPEYSAAKAPKGTTKSYNGKMYVDDALPAFIDKFHISKGKESKKEKRAIKKAYWNAYAAKANAHNKDMKAGGPLTGEEHQEFLASYTACLSKLVEHGYSHGGIVTMCHIMHEAPPNTWVDGKKAMTISLICNQAIEEYQETQDHQDSSQTFATWVRKSYLNIKASQKAVIWPSVYPDQADKYLPVVPKLGPDPRVAILRKVYHDYITAIWGYAGGQTSVPWGLILTDIAQGGEMWIPKSCLPDQAAAPLVVPSRLTLKQGIVHIKGVNEAPENRLKLPILGCINSSPSILPNKKAAWSKLFGDLWDQVSTLITDLIDSVNDAEHLAPYSPNDGLWATGKNYNNSGAAKVSLPAHLPQTPPSDALVRLPLKIFWMTCDFFGPAHKARSNATIDYVEQFMAGPEVAFG</sequence>
<accession>M5CAI5</accession>